<evidence type="ECO:0000256" key="3">
    <source>
        <dbReference type="ARBA" id="ARBA00022578"/>
    </source>
</evidence>
<keyword evidence="6" id="KW-0238">DNA-binding</keyword>
<reference evidence="11 12" key="1">
    <citation type="journal article" date="2020" name="ISME J.">
        <title>Comparative genomics reveals insights into cyanobacterial evolution and habitat adaptation.</title>
        <authorList>
            <person name="Chen M.Y."/>
            <person name="Teng W.K."/>
            <person name="Zhao L."/>
            <person name="Hu C.X."/>
            <person name="Zhou Y.K."/>
            <person name="Han B.P."/>
            <person name="Song L.R."/>
            <person name="Shu W.S."/>
        </authorList>
    </citation>
    <scope>NUCLEOTIDE SEQUENCE [LARGE SCALE GENOMIC DNA]</scope>
    <source>
        <strain evidence="11 12">FACHB-119</strain>
    </source>
</reference>
<comment type="similarity">
    <text evidence="2">In the N-terminal section; belongs to the transposase 2 family.</text>
</comment>
<feature type="domain" description="Transposase putative helix-turn-helix" evidence="10">
    <location>
        <begin position="1"/>
        <end position="42"/>
    </location>
</feature>
<keyword evidence="7" id="KW-0233">DNA recombination</keyword>
<comment type="similarity">
    <text evidence="1">In the C-terminal section; belongs to the transposase 35 family.</text>
</comment>
<evidence type="ECO:0000259" key="10">
    <source>
        <dbReference type="Pfam" id="PF12323"/>
    </source>
</evidence>
<feature type="domain" description="Probable transposase IS891/IS1136/IS1341" evidence="8">
    <location>
        <begin position="164"/>
        <end position="278"/>
    </location>
</feature>
<name>A0ABR8CYZ0_9NOST</name>
<dbReference type="InterPro" id="IPR021027">
    <property type="entry name" value="Transposase_put_HTH"/>
</dbReference>
<dbReference type="Pfam" id="PF07282">
    <property type="entry name" value="Cas12f1-like_TNB"/>
    <property type="match status" value="1"/>
</dbReference>
<evidence type="ECO:0000259" key="8">
    <source>
        <dbReference type="Pfam" id="PF01385"/>
    </source>
</evidence>
<evidence type="ECO:0000259" key="9">
    <source>
        <dbReference type="Pfam" id="PF07282"/>
    </source>
</evidence>
<evidence type="ECO:0000256" key="2">
    <source>
        <dbReference type="ARBA" id="ARBA00011044"/>
    </source>
</evidence>
<dbReference type="InterPro" id="IPR010095">
    <property type="entry name" value="Cas12f1-like_TNB"/>
</dbReference>
<dbReference type="PANTHER" id="PTHR30405">
    <property type="entry name" value="TRANSPOSASE"/>
    <property type="match status" value="1"/>
</dbReference>
<dbReference type="InterPro" id="IPR001959">
    <property type="entry name" value="Transposase"/>
</dbReference>
<organism evidence="11 12">
    <name type="scientific">Anabaena azotica FACHB-119</name>
    <dbReference type="NCBI Taxonomy" id="947527"/>
    <lineage>
        <taxon>Bacteria</taxon>
        <taxon>Bacillati</taxon>
        <taxon>Cyanobacteriota</taxon>
        <taxon>Cyanophyceae</taxon>
        <taxon>Nostocales</taxon>
        <taxon>Nostocaceae</taxon>
        <taxon>Anabaena</taxon>
        <taxon>Anabaena azotica</taxon>
    </lineage>
</organism>
<protein>
    <submittedName>
        <fullName evidence="11">IS200/IS605 family element transposase accessory protein TnpB</fullName>
    </submittedName>
</protein>
<accession>A0ABR8CYZ0</accession>
<dbReference type="RefSeq" id="WP_190465876.1">
    <property type="nucleotide sequence ID" value="NZ_JACJSG010000001.1"/>
</dbReference>
<proteinExistence type="inferred from homology"/>
<feature type="domain" description="Cas12f1-like TNB" evidence="9">
    <location>
        <begin position="290"/>
        <end position="357"/>
    </location>
</feature>
<evidence type="ECO:0000313" key="12">
    <source>
        <dbReference type="Proteomes" id="UP000661112"/>
    </source>
</evidence>
<dbReference type="InterPro" id="IPR051399">
    <property type="entry name" value="RNA-guided_DNA_endo/Transpos"/>
</dbReference>
<dbReference type="Proteomes" id="UP000661112">
    <property type="component" value="Unassembled WGS sequence"/>
</dbReference>
<keyword evidence="12" id="KW-1185">Reference proteome</keyword>
<comment type="caution">
    <text evidence="11">The sequence shown here is derived from an EMBL/GenBank/DDBJ whole genome shotgun (WGS) entry which is preliminary data.</text>
</comment>
<keyword evidence="4" id="KW-0479">Metal-binding</keyword>
<dbReference type="Pfam" id="PF01385">
    <property type="entry name" value="OrfB_IS605"/>
    <property type="match status" value="1"/>
</dbReference>
<evidence type="ECO:0000256" key="4">
    <source>
        <dbReference type="ARBA" id="ARBA00022723"/>
    </source>
</evidence>
<sequence>MLLAFKTELKLNNKQRTQLLKHCGVARHAWNWGLALTKQILGHNKANPGEKIKFPSAIDLHKWLVALVKPENPWYFEVSKCAPQYALRNLRTAWDRCFKKVSGVPKFKKKGKSDSFELDGTIKICGTRKIQLPRLGLLKTYESLPQVQPKSVTISRVADRWYISFRIEVEPTNTTKMVDVVGVDLGVKSLATLSTGEVFEGAKSYRKLEAKLSRVQWLNRHKQIGSANWKKAQIKIARLHQLIANIRKDTLHKLTTYLAKNHGVIVIEDLNVSGMLANRKLAASIADMGFYEFRRQLEYKTELYGSELVIVNRFYPSSKTCSNCGTKKKSLSLQERVFKCEHCSFECNRDLNAAINLSMAVSSTVLACGSGEADFSEMKQENFGLERKR</sequence>
<keyword evidence="3" id="KW-0815">Transposition</keyword>
<dbReference type="EMBL" id="JACJSG010000001">
    <property type="protein sequence ID" value="MBD2499190.1"/>
    <property type="molecule type" value="Genomic_DNA"/>
</dbReference>
<evidence type="ECO:0000256" key="5">
    <source>
        <dbReference type="ARBA" id="ARBA00022833"/>
    </source>
</evidence>
<evidence type="ECO:0000256" key="1">
    <source>
        <dbReference type="ARBA" id="ARBA00008761"/>
    </source>
</evidence>
<dbReference type="Pfam" id="PF12323">
    <property type="entry name" value="HTH_OrfB_IS605"/>
    <property type="match status" value="1"/>
</dbReference>
<dbReference type="PANTHER" id="PTHR30405:SF25">
    <property type="entry name" value="RNA-GUIDED DNA ENDONUCLEASE INSQ-RELATED"/>
    <property type="match status" value="1"/>
</dbReference>
<evidence type="ECO:0000313" key="11">
    <source>
        <dbReference type="EMBL" id="MBD2499190.1"/>
    </source>
</evidence>
<dbReference type="NCBIfam" id="NF040570">
    <property type="entry name" value="guided_TnpB"/>
    <property type="match status" value="1"/>
</dbReference>
<gene>
    <name evidence="11" type="primary">tnpB</name>
    <name evidence="11" type="ORF">H6G83_00945</name>
</gene>
<dbReference type="NCBIfam" id="TIGR01766">
    <property type="entry name" value="IS200/IS605 family accessory protein TnpB-like domain"/>
    <property type="match status" value="1"/>
</dbReference>
<keyword evidence="5" id="KW-0862">Zinc</keyword>
<evidence type="ECO:0000256" key="7">
    <source>
        <dbReference type="ARBA" id="ARBA00023172"/>
    </source>
</evidence>
<evidence type="ECO:0000256" key="6">
    <source>
        <dbReference type="ARBA" id="ARBA00023125"/>
    </source>
</evidence>